<dbReference type="InterPro" id="IPR029044">
    <property type="entry name" value="Nucleotide-diphossugar_trans"/>
</dbReference>
<dbReference type="InterPro" id="IPR003329">
    <property type="entry name" value="Cytidylyl_trans"/>
</dbReference>
<evidence type="ECO:0000313" key="4">
    <source>
        <dbReference type="EMBL" id="OHA96189.1"/>
    </source>
</evidence>
<dbReference type="AlphaFoldDB" id="A0A1G2THQ2"/>
<evidence type="ECO:0008006" key="6">
    <source>
        <dbReference type="Google" id="ProtNLM"/>
    </source>
</evidence>
<evidence type="ECO:0000313" key="5">
    <source>
        <dbReference type="Proteomes" id="UP000178175"/>
    </source>
</evidence>
<dbReference type="Proteomes" id="UP000178175">
    <property type="component" value="Unassembled WGS sequence"/>
</dbReference>
<dbReference type="SUPFAM" id="SSF53448">
    <property type="entry name" value="Nucleotide-diphospho-sugar transferases"/>
    <property type="match status" value="1"/>
</dbReference>
<dbReference type="Gene3D" id="3.90.550.10">
    <property type="entry name" value="Spore Coat Polysaccharide Biosynthesis Protein SpsA, Chain A"/>
    <property type="match status" value="1"/>
</dbReference>
<evidence type="ECO:0000256" key="3">
    <source>
        <dbReference type="ARBA" id="ARBA00022985"/>
    </source>
</evidence>
<dbReference type="PANTHER" id="PTHR42866">
    <property type="entry name" value="3-DEOXY-MANNO-OCTULOSONATE CYTIDYLYLTRANSFERASE"/>
    <property type="match status" value="1"/>
</dbReference>
<dbReference type="GO" id="GO:0008690">
    <property type="term" value="F:3-deoxy-manno-octulosonate cytidylyltransferase activity"/>
    <property type="evidence" value="ECO:0007669"/>
    <property type="project" value="InterPro"/>
</dbReference>
<dbReference type="InterPro" id="IPR004528">
    <property type="entry name" value="KdsB"/>
</dbReference>
<sequence>MSVTIPENRPKILGVIPARSGSTRIKHKMLESILPNKTLVQLTFERSKKAKILDELIVTTDSDEIEKNVRDVGGRVIRWPLPLASKNGTEGVALALEQFKDFTPDIVVNIWGDEPLYPPEAIDECVNLLIKDPELQVSSVADRITDEVMVVEPSIVKVLTDLNNNVLSFSRATVPFPYNPKSSYDHYHIIGVMAMRLEFLHKFLKLPQTPLELREGIEQFRILEHGFRMGIVKGNYRNLGVNTPEELEKVRAIVAGRT</sequence>
<dbReference type="Pfam" id="PF02348">
    <property type="entry name" value="CTP_transf_3"/>
    <property type="match status" value="1"/>
</dbReference>
<dbReference type="EMBL" id="MHVR01000009">
    <property type="protein sequence ID" value="OHA96189.1"/>
    <property type="molecule type" value="Genomic_DNA"/>
</dbReference>
<gene>
    <name evidence="4" type="ORF">A3C70_01535</name>
</gene>
<keyword evidence="3" id="KW-0448">Lipopolysaccharide biosynthesis</keyword>
<reference evidence="4 5" key="1">
    <citation type="journal article" date="2016" name="Nat. Commun.">
        <title>Thousands of microbial genomes shed light on interconnected biogeochemical processes in an aquifer system.</title>
        <authorList>
            <person name="Anantharaman K."/>
            <person name="Brown C.T."/>
            <person name="Hug L.A."/>
            <person name="Sharon I."/>
            <person name="Castelle C.J."/>
            <person name="Probst A.J."/>
            <person name="Thomas B.C."/>
            <person name="Singh A."/>
            <person name="Wilkins M.J."/>
            <person name="Karaoz U."/>
            <person name="Brodie E.L."/>
            <person name="Williams K.H."/>
            <person name="Hubbard S.S."/>
            <person name="Banfield J.F."/>
        </authorList>
    </citation>
    <scope>NUCLEOTIDE SEQUENCE [LARGE SCALE GENOMIC DNA]</scope>
</reference>
<protein>
    <recommendedName>
        <fullName evidence="6">3-deoxy-manno-octulosonate cytidylyltransferase</fullName>
    </recommendedName>
</protein>
<dbReference type="CDD" id="cd02517">
    <property type="entry name" value="CMP-KDO-Synthetase"/>
    <property type="match status" value="1"/>
</dbReference>
<evidence type="ECO:0000256" key="1">
    <source>
        <dbReference type="ARBA" id="ARBA00022679"/>
    </source>
</evidence>
<evidence type="ECO:0000256" key="2">
    <source>
        <dbReference type="ARBA" id="ARBA00022695"/>
    </source>
</evidence>
<proteinExistence type="predicted"/>
<comment type="caution">
    <text evidence="4">The sequence shown here is derived from an EMBL/GenBank/DDBJ whole genome shotgun (WGS) entry which is preliminary data.</text>
</comment>
<dbReference type="GO" id="GO:0005829">
    <property type="term" value="C:cytosol"/>
    <property type="evidence" value="ECO:0007669"/>
    <property type="project" value="TreeGrafter"/>
</dbReference>
<name>A0A1G2THQ2_9BACT</name>
<dbReference type="PANTHER" id="PTHR42866:SF2">
    <property type="entry name" value="3-DEOXY-MANNO-OCTULOSONATE CYTIDYLYLTRANSFERASE, MITOCHONDRIAL"/>
    <property type="match status" value="1"/>
</dbReference>
<accession>A0A1G2THQ2</accession>
<dbReference type="GO" id="GO:0009103">
    <property type="term" value="P:lipopolysaccharide biosynthetic process"/>
    <property type="evidence" value="ECO:0007669"/>
    <property type="project" value="UniProtKB-KW"/>
</dbReference>
<organism evidence="4 5">
    <name type="scientific">Candidatus Zambryskibacteria bacterium RIFCSPHIGHO2_02_FULL_43_14</name>
    <dbReference type="NCBI Taxonomy" id="1802748"/>
    <lineage>
        <taxon>Bacteria</taxon>
        <taxon>Candidatus Zambryskiibacteriota</taxon>
    </lineage>
</organism>
<keyword evidence="1" id="KW-0808">Transferase</keyword>
<keyword evidence="2" id="KW-0548">Nucleotidyltransferase</keyword>